<evidence type="ECO:0000313" key="2">
    <source>
        <dbReference type="Proteomes" id="UP000297737"/>
    </source>
</evidence>
<keyword evidence="2" id="KW-1185">Reference proteome</keyword>
<proteinExistence type="predicted"/>
<accession>A0A4Y9EKY9</accession>
<dbReference type="PROSITE" id="PS51257">
    <property type="entry name" value="PROKAR_LIPOPROTEIN"/>
    <property type="match status" value="1"/>
</dbReference>
<name>A0A4Y9EKY9_9SPHN</name>
<gene>
    <name evidence="1" type="ORF">EUV02_12235</name>
</gene>
<dbReference type="Proteomes" id="UP000297737">
    <property type="component" value="Unassembled WGS sequence"/>
</dbReference>
<reference evidence="1 2" key="1">
    <citation type="submission" date="2019-02" db="EMBL/GenBank/DDBJ databases">
        <title>Polymorphobacter sp. isolated from the lake at the Tibet of China.</title>
        <authorList>
            <person name="Li A."/>
        </authorList>
    </citation>
    <scope>NUCLEOTIDE SEQUENCE [LARGE SCALE GENOMIC DNA]</scope>
    <source>
        <strain evidence="1 2">DJ1R-1</strain>
    </source>
</reference>
<protein>
    <recommendedName>
        <fullName evidence="3">Lipoprotein</fullName>
    </recommendedName>
</protein>
<comment type="caution">
    <text evidence="1">The sequence shown here is derived from an EMBL/GenBank/DDBJ whole genome shotgun (WGS) entry which is preliminary data.</text>
</comment>
<evidence type="ECO:0000313" key="1">
    <source>
        <dbReference type="EMBL" id="TFU01076.1"/>
    </source>
</evidence>
<dbReference type="AlphaFoldDB" id="A0A4Y9EKY9"/>
<dbReference type="EMBL" id="SIHO01000003">
    <property type="protein sequence ID" value="TFU01076.1"/>
    <property type="molecule type" value="Genomic_DNA"/>
</dbReference>
<evidence type="ECO:0008006" key="3">
    <source>
        <dbReference type="Google" id="ProtNLM"/>
    </source>
</evidence>
<organism evidence="1 2">
    <name type="scientific">Glacieibacterium arshaanense</name>
    <dbReference type="NCBI Taxonomy" id="2511025"/>
    <lineage>
        <taxon>Bacteria</taxon>
        <taxon>Pseudomonadati</taxon>
        <taxon>Pseudomonadota</taxon>
        <taxon>Alphaproteobacteria</taxon>
        <taxon>Sphingomonadales</taxon>
        <taxon>Sphingosinicellaceae</taxon>
        <taxon>Glacieibacterium</taxon>
    </lineage>
</organism>
<sequence length="143" mass="14937">MKRNLLGAVALTLALAACGKPPPRADVPGQDARAAMDKAAAVYAECVDTAANSIDLAQFKSGDMQAGTAASQIIKGCADARTALIAKVYDVRRIGYPKEEERVSHSVAEQSVDAIEGELRERAVVAIVSRQVGTTAPTAEKAK</sequence>
<dbReference type="RefSeq" id="WP_135246580.1">
    <property type="nucleotide sequence ID" value="NZ_SIHO01000003.1"/>
</dbReference>